<evidence type="ECO:0000313" key="2">
    <source>
        <dbReference type="Proteomes" id="UP000612349"/>
    </source>
</evidence>
<keyword evidence="2" id="KW-1185">Reference proteome</keyword>
<protein>
    <submittedName>
        <fullName evidence="1">Uncharacterized protein</fullName>
    </submittedName>
</protein>
<comment type="caution">
    <text evidence="1">The sequence shown here is derived from an EMBL/GenBank/DDBJ whole genome shotgun (WGS) entry which is preliminary data.</text>
</comment>
<accession>A0A917DUF5</accession>
<gene>
    <name evidence="1" type="ORF">GCM10010990_19340</name>
</gene>
<reference evidence="1" key="2">
    <citation type="submission" date="2020-09" db="EMBL/GenBank/DDBJ databases">
        <authorList>
            <person name="Sun Q."/>
            <person name="Zhou Y."/>
        </authorList>
    </citation>
    <scope>NUCLEOTIDE SEQUENCE</scope>
    <source>
        <strain evidence="1">CGMCC 1.15360</strain>
    </source>
</reference>
<organism evidence="1 2">
    <name type="scientific">Croceicoccus mobilis</name>
    <dbReference type="NCBI Taxonomy" id="1703339"/>
    <lineage>
        <taxon>Bacteria</taxon>
        <taxon>Pseudomonadati</taxon>
        <taxon>Pseudomonadota</taxon>
        <taxon>Alphaproteobacteria</taxon>
        <taxon>Sphingomonadales</taxon>
        <taxon>Erythrobacteraceae</taxon>
        <taxon>Croceicoccus</taxon>
    </lineage>
</organism>
<dbReference type="Proteomes" id="UP000612349">
    <property type="component" value="Unassembled WGS sequence"/>
</dbReference>
<dbReference type="AlphaFoldDB" id="A0A917DUF5"/>
<proteinExistence type="predicted"/>
<evidence type="ECO:0000313" key="1">
    <source>
        <dbReference type="EMBL" id="GGD69954.1"/>
    </source>
</evidence>
<name>A0A917DUF5_9SPHN</name>
<dbReference type="EMBL" id="BMIP01000003">
    <property type="protein sequence ID" value="GGD69954.1"/>
    <property type="molecule type" value="Genomic_DNA"/>
</dbReference>
<reference evidence="1" key="1">
    <citation type="journal article" date="2014" name="Int. J. Syst. Evol. Microbiol.">
        <title>Complete genome sequence of Corynebacterium casei LMG S-19264T (=DSM 44701T), isolated from a smear-ripened cheese.</title>
        <authorList>
            <consortium name="US DOE Joint Genome Institute (JGI-PGF)"/>
            <person name="Walter F."/>
            <person name="Albersmeier A."/>
            <person name="Kalinowski J."/>
            <person name="Ruckert C."/>
        </authorList>
    </citation>
    <scope>NUCLEOTIDE SEQUENCE</scope>
    <source>
        <strain evidence="1">CGMCC 1.15360</strain>
    </source>
</reference>
<dbReference type="PROSITE" id="PS51257">
    <property type="entry name" value="PROKAR_LIPOPROTEIN"/>
    <property type="match status" value="1"/>
</dbReference>
<sequence length="39" mass="4108">MQEMIRNSVMAIFAAACVLSGGINVMNASVTEAAFEQMA</sequence>